<keyword evidence="1" id="KW-0472">Membrane</keyword>
<keyword evidence="1" id="KW-1133">Transmembrane helix</keyword>
<organism evidence="3 4">
    <name type="scientific">Luteitalea pratensis</name>
    <dbReference type="NCBI Taxonomy" id="1855912"/>
    <lineage>
        <taxon>Bacteria</taxon>
        <taxon>Pseudomonadati</taxon>
        <taxon>Acidobacteriota</taxon>
        <taxon>Vicinamibacteria</taxon>
        <taxon>Vicinamibacterales</taxon>
        <taxon>Vicinamibacteraceae</taxon>
        <taxon>Luteitalea</taxon>
    </lineage>
</organism>
<gene>
    <name evidence="3" type="ORF">LuPra_05549</name>
</gene>
<feature type="transmembrane region" description="Helical" evidence="1">
    <location>
        <begin position="245"/>
        <end position="266"/>
    </location>
</feature>
<sequence precursor="true">MLCLVLCASYAALLWAMHDGFWYATDDGFYAHIAERVQAGDVLHRDVQDIHPGYIHGLHVLAFHIFGTDMVSLRYPLVLAALVQSVFTFSLLARRSLSLATAGTVATAGVGLVQFFSPNPNWYCLSLTIVVSWWLVATPRESRARLVVAGGIVGLMTMLRQLSGAWAAMGLLTVALLEAEDRLAPSSARLGRALSALMLTGLIGYVALTSAYRPGGLLLIASWPAALLLRNALSLQTPDRAARRLILHVLAGAGPVMAPMLAYHLWFGSTTRWLTDIVARAAGETQLPFFGGVGWYALTPLVSAQLVMAPAGIGDAANGSYWLALSLGSAANGAVVWHDLRRRTDATAIAPGIIAMFFAMVSLLLEGPLYLYYSAGATIAALLWRLAAVGTVAPQVAGGALALLVGVVGFVSHAGQPLTRPPFDILHGRRVTPPPLGSLAGLRASFSLPKEDVREYDRLVAIIRTQVAPGETLLVLPNDAQLYFLAERTNPVRFYNSALGMQSPGEVEDVLRLIRTRPPALVIFRPGDKYQTPALDAVMRVVRRQYRLAGIAEGREMYLPASRPPLS</sequence>
<evidence type="ECO:0000313" key="4">
    <source>
        <dbReference type="Proteomes" id="UP000076079"/>
    </source>
</evidence>
<dbReference type="Proteomes" id="UP000076079">
    <property type="component" value="Chromosome"/>
</dbReference>
<dbReference type="EMBL" id="CP015136">
    <property type="protein sequence ID" value="AMY12276.1"/>
    <property type="molecule type" value="Genomic_DNA"/>
</dbReference>
<feature type="transmembrane region" description="Helical" evidence="1">
    <location>
        <begin position="396"/>
        <end position="415"/>
    </location>
</feature>
<feature type="transmembrane region" description="Helical" evidence="1">
    <location>
        <begin position="320"/>
        <end position="340"/>
    </location>
</feature>
<dbReference type="AlphaFoldDB" id="A0A143PVF3"/>
<feature type="transmembrane region" description="Helical" evidence="1">
    <location>
        <begin position="73"/>
        <end position="92"/>
    </location>
</feature>
<proteinExistence type="predicted"/>
<reference evidence="4" key="2">
    <citation type="submission" date="2016-04" db="EMBL/GenBank/DDBJ databases">
        <title>First Complete Genome Sequence of a Subdivision 6 Acidobacterium.</title>
        <authorList>
            <person name="Huang S."/>
            <person name="Vieira S."/>
            <person name="Bunk B."/>
            <person name="Riedel T."/>
            <person name="Sproeer C."/>
            <person name="Overmann J."/>
        </authorList>
    </citation>
    <scope>NUCLEOTIDE SEQUENCE [LARGE SCALE GENOMIC DNA]</scope>
    <source>
        <strain evidence="4">DSM 100886 HEG_-6_39</strain>
    </source>
</reference>
<dbReference type="KEGG" id="abac:LuPra_05549"/>
<evidence type="ECO:0000256" key="2">
    <source>
        <dbReference type="SAM" id="SignalP"/>
    </source>
</evidence>
<feature type="transmembrane region" description="Helical" evidence="1">
    <location>
        <begin position="287"/>
        <end position="308"/>
    </location>
</feature>
<keyword evidence="2" id="KW-0732">Signal</keyword>
<evidence type="ECO:0000313" key="3">
    <source>
        <dbReference type="EMBL" id="AMY12276.1"/>
    </source>
</evidence>
<dbReference type="STRING" id="1855912.LuPra_05549"/>
<reference evidence="3 4" key="1">
    <citation type="journal article" date="2016" name="Genome Announc.">
        <title>First Complete Genome Sequence of a Subdivision 6 Acidobacterium Strain.</title>
        <authorList>
            <person name="Huang S."/>
            <person name="Vieira S."/>
            <person name="Bunk B."/>
            <person name="Riedel T."/>
            <person name="Sproer C."/>
            <person name="Overmann J."/>
        </authorList>
    </citation>
    <scope>NUCLEOTIDE SEQUENCE [LARGE SCALE GENOMIC DNA]</scope>
    <source>
        <strain evidence="4">DSM 100886 HEG_-6_39</strain>
    </source>
</reference>
<accession>A0A143PVF3</accession>
<keyword evidence="1" id="KW-0812">Transmembrane</keyword>
<feature type="transmembrane region" description="Helical" evidence="1">
    <location>
        <begin position="347"/>
        <end position="365"/>
    </location>
</feature>
<evidence type="ECO:0000256" key="1">
    <source>
        <dbReference type="SAM" id="Phobius"/>
    </source>
</evidence>
<feature type="transmembrane region" description="Helical" evidence="1">
    <location>
        <begin position="189"/>
        <end position="208"/>
    </location>
</feature>
<name>A0A143PVF3_LUTPR</name>
<feature type="transmembrane region" description="Helical" evidence="1">
    <location>
        <begin position="99"/>
        <end position="116"/>
    </location>
</feature>
<evidence type="ECO:0008006" key="5">
    <source>
        <dbReference type="Google" id="ProtNLM"/>
    </source>
</evidence>
<protein>
    <recommendedName>
        <fullName evidence="5">Glycosyltransferase RgtA/B/C/D-like domain-containing protein</fullName>
    </recommendedName>
</protein>
<feature type="chain" id="PRO_5007512081" description="Glycosyltransferase RgtA/B/C/D-like domain-containing protein" evidence="2">
    <location>
        <begin position="25"/>
        <end position="567"/>
    </location>
</feature>
<feature type="signal peptide" evidence="2">
    <location>
        <begin position="1"/>
        <end position="24"/>
    </location>
</feature>
<feature type="transmembrane region" description="Helical" evidence="1">
    <location>
        <begin position="146"/>
        <end position="169"/>
    </location>
</feature>
<keyword evidence="4" id="KW-1185">Reference proteome</keyword>